<dbReference type="RefSeq" id="WP_068503791.1">
    <property type="nucleotide sequence ID" value="NZ_LWQU01000174.1"/>
</dbReference>
<accession>A0A178MEE7</accession>
<keyword evidence="3" id="KW-1185">Reference proteome</keyword>
<feature type="transmembrane region" description="Helical" evidence="1">
    <location>
        <begin position="6"/>
        <end position="23"/>
    </location>
</feature>
<dbReference type="OrthoDB" id="9958400at2"/>
<evidence type="ECO:0000313" key="2">
    <source>
        <dbReference type="EMBL" id="OAN46428.1"/>
    </source>
</evidence>
<evidence type="ECO:0000313" key="3">
    <source>
        <dbReference type="Proteomes" id="UP000078543"/>
    </source>
</evidence>
<comment type="caution">
    <text evidence="2">The sequence shown here is derived from an EMBL/GenBank/DDBJ whole genome shotgun (WGS) entry which is preliminary data.</text>
</comment>
<feature type="transmembrane region" description="Helical" evidence="1">
    <location>
        <begin position="30"/>
        <end position="51"/>
    </location>
</feature>
<keyword evidence="1" id="KW-0812">Transmembrane</keyword>
<dbReference type="AlphaFoldDB" id="A0A178MEE7"/>
<proteinExistence type="predicted"/>
<sequence length="59" mass="6181">MNDSQIAVAFGMVAILTTAGLLFRQQALGWKGLVAVVLFTAIVGGFIFVTLTEVLPASL</sequence>
<reference evidence="2 3" key="1">
    <citation type="submission" date="2016-04" db="EMBL/GenBank/DDBJ databases">
        <title>Draft genome sequence of freshwater magnetotactic bacteria Magnetospirillum marisnigri SP-1 and Magnetospirillum moscoviense BB-1.</title>
        <authorList>
            <person name="Koziaeva V."/>
            <person name="Dziuba M.V."/>
            <person name="Ivanov T.M."/>
            <person name="Kuznetsov B."/>
            <person name="Grouzdev D.S."/>
        </authorList>
    </citation>
    <scope>NUCLEOTIDE SEQUENCE [LARGE SCALE GENOMIC DNA]</scope>
    <source>
        <strain evidence="2 3">BB-1</strain>
    </source>
</reference>
<evidence type="ECO:0000256" key="1">
    <source>
        <dbReference type="SAM" id="Phobius"/>
    </source>
</evidence>
<dbReference type="Proteomes" id="UP000078543">
    <property type="component" value="Unassembled WGS sequence"/>
</dbReference>
<gene>
    <name evidence="2" type="ORF">A6A05_04190</name>
</gene>
<name>A0A178MEE7_9PROT</name>
<dbReference type="EMBL" id="LWQU01000174">
    <property type="protein sequence ID" value="OAN46428.1"/>
    <property type="molecule type" value="Genomic_DNA"/>
</dbReference>
<keyword evidence="1" id="KW-1133">Transmembrane helix</keyword>
<protein>
    <submittedName>
        <fullName evidence="2">Uncharacterized protein</fullName>
    </submittedName>
</protein>
<organism evidence="2 3">
    <name type="scientific">Magnetospirillum moscoviense</name>
    <dbReference type="NCBI Taxonomy" id="1437059"/>
    <lineage>
        <taxon>Bacteria</taxon>
        <taxon>Pseudomonadati</taxon>
        <taxon>Pseudomonadota</taxon>
        <taxon>Alphaproteobacteria</taxon>
        <taxon>Rhodospirillales</taxon>
        <taxon>Rhodospirillaceae</taxon>
        <taxon>Magnetospirillum</taxon>
    </lineage>
</organism>
<keyword evidence="1" id="KW-0472">Membrane</keyword>